<reference evidence="5 6" key="1">
    <citation type="journal article" date="2015" name="Antonie Van Leeuwenhoek">
        <title>Prauserella endophytica sp. nov., an endophytic actinobacterium isolated from Tamarix taklamakanensis.</title>
        <authorList>
            <person name="Liu J.M."/>
            <person name="Habden X."/>
            <person name="Guo L."/>
            <person name="Tuo L."/>
            <person name="Jiang Z.K."/>
            <person name="Liu S.W."/>
            <person name="Liu X.F."/>
            <person name="Chen L."/>
            <person name="Li R.F."/>
            <person name="Zhang Y.Q."/>
            <person name="Sun C.H."/>
        </authorList>
    </citation>
    <scope>NUCLEOTIDE SEQUENCE [LARGE SCALE GENOMIC DNA]</scope>
    <source>
        <strain evidence="5 6">CGMCC 4.7182</strain>
    </source>
</reference>
<dbReference type="InterPro" id="IPR013783">
    <property type="entry name" value="Ig-like_fold"/>
</dbReference>
<keyword evidence="3" id="KW-0732">Signal</keyword>
<sequence length="647" mass="70181">MPTNSSRASYDTLIYEAQANTNYGDWNLVTVCGGTGQRRYSFLYFPGIPPSGSTITSAKLRVWLQGSGWSGGPHTITARRVTDTWKESLLTWNRANGSAVPLMGSTTNPGSANVTGGVDKQLVEIDVSLMLADIAAGTKWYGIRLEVNTNDTVARRLYSSEASDPSLRPQLVVEWNQNPLAPVDMAPSGGRSVSVAKPVLKWVFKDREGDQQAEFQVQISTTSTVNSSGAFPTPEFDSGWIASSNSQLDLATTAYAGLTDGATRYWIVRTRDVPGLVSPWSAVQSFRRDTKGTLTLTSPLNGGTVDETTPPITSTLTGRTQEAISYSLSEVTPTGQLINVWNLGRFAAPAADGVPFTFNIPAGKITKTGQQYRLAVQSWDTIDRENIPGDPGSQVAQATFTFVRSATPAPVTTLTVTDEAPGVKLTFNRAAGQGAPDYFCLVVDGVRVADRIDPTDFSLGGNPIVYSMVWYGANANTEHTFEVEAVVLDGGVYKHSQSNATQTHTVDLTEVGGTWLVDDFDTLHVPADLPRRVRIRGAEVPDLEVGESSGTFYPIGRRDPVYIVDAIRGMEGPVSGVVEAEDPAGSDFIENFEWMKREENVGRRYRLIFGDINIPVQLGKAKNTHLDSHLRRRQVSVDVAQVGEFPE</sequence>
<accession>A0ABY2RSU2</accession>
<gene>
    <name evidence="5" type="ORF">FCN18_37450</name>
</gene>
<proteinExistence type="predicted"/>
<evidence type="ECO:0000256" key="3">
    <source>
        <dbReference type="ARBA" id="ARBA00022729"/>
    </source>
</evidence>
<keyword evidence="2" id="KW-0964">Secreted</keyword>
<protein>
    <submittedName>
        <fullName evidence="5">DNRLRE domain-containing protein</fullName>
    </submittedName>
</protein>
<evidence type="ECO:0000313" key="5">
    <source>
        <dbReference type="EMBL" id="TKG58902.1"/>
    </source>
</evidence>
<dbReference type="Pfam" id="PF25788">
    <property type="entry name" value="Ig_Rha78A_N"/>
    <property type="match status" value="1"/>
</dbReference>
<name>A0ABY2RSU2_9PSEU</name>
<dbReference type="Proteomes" id="UP000309992">
    <property type="component" value="Unassembled WGS sequence"/>
</dbReference>
<comment type="subcellular location">
    <subcellularLocation>
        <location evidence="1">Secreted</location>
    </subcellularLocation>
</comment>
<evidence type="ECO:0000313" key="6">
    <source>
        <dbReference type="Proteomes" id="UP000309992"/>
    </source>
</evidence>
<dbReference type="RefSeq" id="WP_137097431.1">
    <property type="nucleotide sequence ID" value="NZ_SWMS01000049.1"/>
</dbReference>
<dbReference type="EMBL" id="SWMS01000049">
    <property type="protein sequence ID" value="TKG58902.1"/>
    <property type="molecule type" value="Genomic_DNA"/>
</dbReference>
<dbReference type="NCBIfam" id="NF033679">
    <property type="entry name" value="DNRLRE_dom"/>
    <property type="match status" value="1"/>
</dbReference>
<dbReference type="Pfam" id="PF24517">
    <property type="entry name" value="CBM96"/>
    <property type="match status" value="1"/>
</dbReference>
<organism evidence="5 6">
    <name type="scientific">Prauserella endophytica</name>
    <dbReference type="NCBI Taxonomy" id="1592324"/>
    <lineage>
        <taxon>Bacteria</taxon>
        <taxon>Bacillati</taxon>
        <taxon>Actinomycetota</taxon>
        <taxon>Actinomycetes</taxon>
        <taxon>Pseudonocardiales</taxon>
        <taxon>Pseudonocardiaceae</taxon>
        <taxon>Prauserella</taxon>
        <taxon>Prauserella coralliicola group</taxon>
    </lineage>
</organism>
<evidence type="ECO:0000259" key="4">
    <source>
        <dbReference type="Pfam" id="PF24517"/>
    </source>
</evidence>
<dbReference type="InterPro" id="IPR055372">
    <property type="entry name" value="CBM96"/>
</dbReference>
<evidence type="ECO:0000256" key="2">
    <source>
        <dbReference type="ARBA" id="ARBA00022525"/>
    </source>
</evidence>
<keyword evidence="6" id="KW-1185">Reference proteome</keyword>
<comment type="caution">
    <text evidence="5">The sequence shown here is derived from an EMBL/GenBank/DDBJ whole genome shotgun (WGS) entry which is preliminary data.</text>
</comment>
<feature type="domain" description="Carbohydrate-binding module family 96" evidence="4">
    <location>
        <begin position="5"/>
        <end position="173"/>
    </location>
</feature>
<dbReference type="Gene3D" id="2.60.40.10">
    <property type="entry name" value="Immunoglobulins"/>
    <property type="match status" value="1"/>
</dbReference>
<evidence type="ECO:0000256" key="1">
    <source>
        <dbReference type="ARBA" id="ARBA00004613"/>
    </source>
</evidence>